<dbReference type="InterPro" id="IPR038765">
    <property type="entry name" value="Papain-like_cys_pep_sf"/>
</dbReference>
<dbReference type="OrthoDB" id="3470084at2759"/>
<dbReference type="Gene3D" id="3.90.70.10">
    <property type="entry name" value="Cysteine proteinases"/>
    <property type="match status" value="2"/>
</dbReference>
<dbReference type="SUPFAM" id="SSF54001">
    <property type="entry name" value="Cysteine proteinases"/>
    <property type="match status" value="1"/>
</dbReference>
<name>A0A6A6BYC9_ZASCE</name>
<dbReference type="AlphaFoldDB" id="A0A6A6BYC9"/>
<gene>
    <name evidence="1" type="ORF">M409DRAFT_60558</name>
</gene>
<evidence type="ECO:0000313" key="1">
    <source>
        <dbReference type="EMBL" id="KAF2159791.1"/>
    </source>
</evidence>
<dbReference type="EMBL" id="ML993633">
    <property type="protein sequence ID" value="KAF2159791.1"/>
    <property type="molecule type" value="Genomic_DNA"/>
</dbReference>
<keyword evidence="2" id="KW-1185">Reference proteome</keyword>
<evidence type="ECO:0008006" key="3">
    <source>
        <dbReference type="Google" id="ProtNLM"/>
    </source>
</evidence>
<sequence>MIGYDQFEPSRLFLYRNARLRTDPGKYGTNEVPGDVALKLKTDSGAQNRTNIVALLVDGVCTEKLWPYGDPKLDENDSNLFAVTKKPPSAVEPVDLGAAQLEAKGSSHPRDGKSFSGQTDIIPRNISFYRIFDPSAEPAVEGMWQYMTHPAIPLLEEVLKRGWPFIFAIVIESSVNLCVETCIDAKTGVLGKPPADFTPSPMGSHTMLAVGYDSAKRRFLVQNSWGKEWNKVLGGRVWIPYEWFEGDYVRVRGGKARPVTYDF</sequence>
<dbReference type="GeneID" id="54567792"/>
<dbReference type="Proteomes" id="UP000799537">
    <property type="component" value="Unassembled WGS sequence"/>
</dbReference>
<reference evidence="1" key="1">
    <citation type="journal article" date="2020" name="Stud. Mycol.">
        <title>101 Dothideomycetes genomes: a test case for predicting lifestyles and emergence of pathogens.</title>
        <authorList>
            <person name="Haridas S."/>
            <person name="Albert R."/>
            <person name="Binder M."/>
            <person name="Bloem J."/>
            <person name="Labutti K."/>
            <person name="Salamov A."/>
            <person name="Andreopoulos B."/>
            <person name="Baker S."/>
            <person name="Barry K."/>
            <person name="Bills G."/>
            <person name="Bluhm B."/>
            <person name="Cannon C."/>
            <person name="Castanera R."/>
            <person name="Culley D."/>
            <person name="Daum C."/>
            <person name="Ezra D."/>
            <person name="Gonzalez J."/>
            <person name="Henrissat B."/>
            <person name="Kuo A."/>
            <person name="Liang C."/>
            <person name="Lipzen A."/>
            <person name="Lutzoni F."/>
            <person name="Magnuson J."/>
            <person name="Mondo S."/>
            <person name="Nolan M."/>
            <person name="Ohm R."/>
            <person name="Pangilinan J."/>
            <person name="Park H.-J."/>
            <person name="Ramirez L."/>
            <person name="Alfaro M."/>
            <person name="Sun H."/>
            <person name="Tritt A."/>
            <person name="Yoshinaga Y."/>
            <person name="Zwiers L.-H."/>
            <person name="Turgeon B."/>
            <person name="Goodwin S."/>
            <person name="Spatafora J."/>
            <person name="Crous P."/>
            <person name="Grigoriev I."/>
        </authorList>
    </citation>
    <scope>NUCLEOTIDE SEQUENCE</scope>
    <source>
        <strain evidence="1">ATCC 36951</strain>
    </source>
</reference>
<accession>A0A6A6BYC9</accession>
<proteinExistence type="predicted"/>
<protein>
    <recommendedName>
        <fullName evidence="3">Peptidase C1A papain C-terminal domain-containing protein</fullName>
    </recommendedName>
</protein>
<evidence type="ECO:0000313" key="2">
    <source>
        <dbReference type="Proteomes" id="UP000799537"/>
    </source>
</evidence>
<dbReference type="RefSeq" id="XP_033660680.1">
    <property type="nucleotide sequence ID" value="XM_033814520.1"/>
</dbReference>
<organism evidence="1 2">
    <name type="scientific">Zasmidium cellare ATCC 36951</name>
    <dbReference type="NCBI Taxonomy" id="1080233"/>
    <lineage>
        <taxon>Eukaryota</taxon>
        <taxon>Fungi</taxon>
        <taxon>Dikarya</taxon>
        <taxon>Ascomycota</taxon>
        <taxon>Pezizomycotina</taxon>
        <taxon>Dothideomycetes</taxon>
        <taxon>Dothideomycetidae</taxon>
        <taxon>Mycosphaerellales</taxon>
        <taxon>Mycosphaerellaceae</taxon>
        <taxon>Zasmidium</taxon>
    </lineage>
</organism>